<organism evidence="2 3">
    <name type="scientific">Chitinophaga sancti</name>
    <dbReference type="NCBI Taxonomy" id="1004"/>
    <lineage>
        <taxon>Bacteria</taxon>
        <taxon>Pseudomonadati</taxon>
        <taxon>Bacteroidota</taxon>
        <taxon>Chitinophagia</taxon>
        <taxon>Chitinophagales</taxon>
        <taxon>Chitinophagaceae</taxon>
        <taxon>Chitinophaga</taxon>
    </lineage>
</organism>
<evidence type="ECO:0000313" key="3">
    <source>
        <dbReference type="Proteomes" id="UP001326715"/>
    </source>
</evidence>
<dbReference type="Proteomes" id="UP001326715">
    <property type="component" value="Chromosome"/>
</dbReference>
<protein>
    <submittedName>
        <fullName evidence="2">Uncharacterized protein</fullName>
    </submittedName>
</protein>
<evidence type="ECO:0000313" key="2">
    <source>
        <dbReference type="EMBL" id="WQG92681.1"/>
    </source>
</evidence>
<reference evidence="2 3" key="1">
    <citation type="submission" date="2023-11" db="EMBL/GenBank/DDBJ databases">
        <title>MicrobeMod: A computational toolkit for identifying prokaryotic methylation and restriction-modification with nanopore sequencing.</title>
        <authorList>
            <person name="Crits-Christoph A."/>
            <person name="Kang S.C."/>
            <person name="Lee H."/>
            <person name="Ostrov N."/>
        </authorList>
    </citation>
    <scope>NUCLEOTIDE SEQUENCE [LARGE SCALE GENOMIC DNA]</scope>
    <source>
        <strain evidence="2 3">ATCC 23090</strain>
    </source>
</reference>
<name>A0ABZ0XQJ8_9BACT</name>
<keyword evidence="3" id="KW-1185">Reference proteome</keyword>
<dbReference type="RefSeq" id="WP_322518621.1">
    <property type="nucleotide sequence ID" value="NZ_CP140154.1"/>
</dbReference>
<feature type="transmembrane region" description="Helical" evidence="1">
    <location>
        <begin position="168"/>
        <end position="187"/>
    </location>
</feature>
<evidence type="ECO:0000256" key="1">
    <source>
        <dbReference type="SAM" id="Phobius"/>
    </source>
</evidence>
<proteinExistence type="predicted"/>
<accession>A0ABZ0XQJ8</accession>
<keyword evidence="1" id="KW-0472">Membrane</keyword>
<keyword evidence="1" id="KW-1133">Transmembrane helix</keyword>
<sequence>MTVNNNPIKPKVEIPTDSVKSFKQQLKEARETALALATAGKENTEEYNNAVRTIAQLNDQMQVLGRNVEAADVGNRFNGAVKAASLLASTVQGVAGGLELVGVSGDTAAEAVAKLQAISGIVDALNSFQDANDYIKGLILSLRGVSVAEEGVAATTTATTTTMKGLKVALASLGITAIVLAVGYLIANFDEIKESVKKLIPGLGEAGETFDKVKAFVIGLGNAVVQYAIAPIKALIDIVKGDFKGAVEDMKKGFDVVGNVQSEYNNQRTEASR</sequence>
<dbReference type="EMBL" id="CP140154">
    <property type="protein sequence ID" value="WQG92681.1"/>
    <property type="molecule type" value="Genomic_DNA"/>
</dbReference>
<keyword evidence="1" id="KW-0812">Transmembrane</keyword>
<gene>
    <name evidence="2" type="ORF">SR876_14275</name>
</gene>